<dbReference type="Gene3D" id="2.130.10.10">
    <property type="entry name" value="YVTN repeat-like/Quinoprotein amine dehydrogenase"/>
    <property type="match status" value="1"/>
</dbReference>
<keyword evidence="3" id="KW-1185">Reference proteome</keyword>
<evidence type="ECO:0000256" key="1">
    <source>
        <dbReference type="SAM" id="MobiDB-lite"/>
    </source>
</evidence>
<dbReference type="GO" id="GO:0042273">
    <property type="term" value="P:ribosomal large subunit biogenesis"/>
    <property type="evidence" value="ECO:0000318"/>
    <property type="project" value="GO_Central"/>
</dbReference>
<reference evidence="3" key="1">
    <citation type="journal article" date="2002" name="Science">
        <title>The draft genome of Ciona intestinalis: insights into chordate and vertebrate origins.</title>
        <authorList>
            <person name="Dehal P."/>
            <person name="Satou Y."/>
            <person name="Campbell R.K."/>
            <person name="Chapman J."/>
            <person name="Degnan B."/>
            <person name="De Tomaso A."/>
            <person name="Davidson B."/>
            <person name="Di Gregorio A."/>
            <person name="Gelpke M."/>
            <person name="Goodstein D.M."/>
            <person name="Harafuji N."/>
            <person name="Hastings K.E."/>
            <person name="Ho I."/>
            <person name="Hotta K."/>
            <person name="Huang W."/>
            <person name="Kawashima T."/>
            <person name="Lemaire P."/>
            <person name="Martinez D."/>
            <person name="Meinertzhagen I.A."/>
            <person name="Necula S."/>
            <person name="Nonaka M."/>
            <person name="Putnam N."/>
            <person name="Rash S."/>
            <person name="Saiga H."/>
            <person name="Satake M."/>
            <person name="Terry A."/>
            <person name="Yamada L."/>
            <person name="Wang H.G."/>
            <person name="Awazu S."/>
            <person name="Azumi K."/>
            <person name="Boore J."/>
            <person name="Branno M."/>
            <person name="Chin-Bow S."/>
            <person name="DeSantis R."/>
            <person name="Doyle S."/>
            <person name="Francino P."/>
            <person name="Keys D.N."/>
            <person name="Haga S."/>
            <person name="Hayashi H."/>
            <person name="Hino K."/>
            <person name="Imai K.S."/>
            <person name="Inaba K."/>
            <person name="Kano S."/>
            <person name="Kobayashi K."/>
            <person name="Kobayashi M."/>
            <person name="Lee B.I."/>
            <person name="Makabe K.W."/>
            <person name="Manohar C."/>
            <person name="Matassi G."/>
            <person name="Medina M."/>
            <person name="Mochizuki Y."/>
            <person name="Mount S."/>
            <person name="Morishita T."/>
            <person name="Miura S."/>
            <person name="Nakayama A."/>
            <person name="Nishizaka S."/>
            <person name="Nomoto H."/>
            <person name="Ohta F."/>
            <person name="Oishi K."/>
            <person name="Rigoutsos I."/>
            <person name="Sano M."/>
            <person name="Sasaki A."/>
            <person name="Sasakura Y."/>
            <person name="Shoguchi E."/>
            <person name="Shin-i T."/>
            <person name="Spagnuolo A."/>
            <person name="Stainier D."/>
            <person name="Suzuki M.M."/>
            <person name="Tassy O."/>
            <person name="Takatori N."/>
            <person name="Tokuoka M."/>
            <person name="Yagi K."/>
            <person name="Yoshizaki F."/>
            <person name="Wada S."/>
            <person name="Zhang C."/>
            <person name="Hyatt P.D."/>
            <person name="Larimer F."/>
            <person name="Detter C."/>
            <person name="Doggett N."/>
            <person name="Glavina T."/>
            <person name="Hawkins T."/>
            <person name="Richardson P."/>
            <person name="Lucas S."/>
            <person name="Kohara Y."/>
            <person name="Levine M."/>
            <person name="Satoh N."/>
            <person name="Rokhsar D.S."/>
        </authorList>
    </citation>
    <scope>NUCLEOTIDE SEQUENCE [LARGE SCALE GENOMIC DNA]</scope>
</reference>
<dbReference type="SMART" id="SM00320">
    <property type="entry name" value="WD40"/>
    <property type="match status" value="4"/>
</dbReference>
<reference evidence="2" key="4">
    <citation type="submission" date="2025-09" db="UniProtKB">
        <authorList>
            <consortium name="Ensembl"/>
        </authorList>
    </citation>
    <scope>IDENTIFICATION</scope>
</reference>
<dbReference type="FunFam" id="2.130.10.10:FF:002633">
    <property type="entry name" value="Uncharacterized protein"/>
    <property type="match status" value="1"/>
</dbReference>
<dbReference type="EMBL" id="EAAA01002372">
    <property type="status" value="NOT_ANNOTATED_CDS"/>
    <property type="molecule type" value="Genomic_DNA"/>
</dbReference>
<protein>
    <recommendedName>
        <fullName evidence="4">WD repeat-containing protein 74</fullName>
    </recommendedName>
</protein>
<dbReference type="PANTHER" id="PTHR16038:SF4">
    <property type="entry name" value="WD REPEAT-CONTAINING PROTEIN 74"/>
    <property type="match status" value="1"/>
</dbReference>
<dbReference type="Ensembl" id="ENSCINT00000032981.1">
    <property type="protein sequence ID" value="ENSCINP00000032529.1"/>
    <property type="gene ID" value="ENSCING00000019083.1"/>
</dbReference>
<reference evidence="2" key="2">
    <citation type="journal article" date="2008" name="Genome Biol.">
        <title>Improved genome assembly and evidence-based global gene model set for the chordate Ciona intestinalis: new insight into intron and operon populations.</title>
        <authorList>
            <person name="Satou Y."/>
            <person name="Mineta K."/>
            <person name="Ogasawara M."/>
            <person name="Sasakura Y."/>
            <person name="Shoguchi E."/>
            <person name="Ueno K."/>
            <person name="Yamada L."/>
            <person name="Matsumoto J."/>
            <person name="Wasserscheid J."/>
            <person name="Dewar K."/>
            <person name="Wiley G.B."/>
            <person name="Macmil S.L."/>
            <person name="Roe B.A."/>
            <person name="Zeller R.W."/>
            <person name="Hastings K.E."/>
            <person name="Lemaire P."/>
            <person name="Lindquist E."/>
            <person name="Endo T."/>
            <person name="Hotta K."/>
            <person name="Inaba K."/>
        </authorList>
    </citation>
    <scope>NUCLEOTIDE SEQUENCE [LARGE SCALE GENOMIC DNA]</scope>
    <source>
        <strain evidence="2">wild type</strain>
    </source>
</reference>
<dbReference type="OMA" id="CRMCQDP"/>
<dbReference type="InterPro" id="IPR037379">
    <property type="entry name" value="WDR74/Nsa1"/>
</dbReference>
<sequence>CVCRYNNVWVGSETGLLKSVNLCKKLATNHYDKDNYGKEHEIQRICWEYEDRSVLYTAHKNGVVRKLETANGGYVDSFQIPEMEGKIAGLARLDSNFITCTSNGDLRLWSNENESLASSKAGDNVLCMDLNSELQRVVTGGKENLVKLWDLNKPEQPIFKAKNVRPDWLEHRVPVWVTGLKFIPNSNKILSITGTHNIRVFDPKSNTRRPVLETSYEEYPLTAVDIVARNPNQVVVGNTHGDAAMFDIRKIKHVARCYKGFAGSIREIRCHPSLPYFFSCSLDRHLRVHHERYPKVEHKVYLKSRLTCLLATDAELEVKNDEKEPETEKRKTEKDVWDEL</sequence>
<reference evidence="2" key="3">
    <citation type="submission" date="2025-08" db="UniProtKB">
        <authorList>
            <consortium name="Ensembl"/>
        </authorList>
    </citation>
    <scope>IDENTIFICATION</scope>
</reference>
<dbReference type="PANTHER" id="PTHR16038">
    <property type="entry name" value="NOP SEVEN ASSOCIATED PROTEIN 1"/>
    <property type="match status" value="1"/>
</dbReference>
<proteinExistence type="predicted"/>
<dbReference type="GO" id="GO:0005730">
    <property type="term" value="C:nucleolus"/>
    <property type="evidence" value="ECO:0000318"/>
    <property type="project" value="GO_Central"/>
</dbReference>
<dbReference type="InterPro" id="IPR036322">
    <property type="entry name" value="WD40_repeat_dom_sf"/>
</dbReference>
<dbReference type="CDD" id="cd22857">
    <property type="entry name" value="WDR74"/>
    <property type="match status" value="1"/>
</dbReference>
<accession>H2XS95</accession>
<organism evidence="2 3">
    <name type="scientific">Ciona intestinalis</name>
    <name type="common">Transparent sea squirt</name>
    <name type="synonym">Ascidia intestinalis</name>
    <dbReference type="NCBI Taxonomy" id="7719"/>
    <lineage>
        <taxon>Eukaryota</taxon>
        <taxon>Metazoa</taxon>
        <taxon>Chordata</taxon>
        <taxon>Tunicata</taxon>
        <taxon>Ascidiacea</taxon>
        <taxon>Phlebobranchia</taxon>
        <taxon>Cionidae</taxon>
        <taxon>Ciona</taxon>
    </lineage>
</organism>
<dbReference type="InterPro" id="IPR001680">
    <property type="entry name" value="WD40_rpt"/>
</dbReference>
<dbReference type="STRING" id="7719.ENSCINP00000032529"/>
<dbReference type="Proteomes" id="UP000008144">
    <property type="component" value="Chromosome 7"/>
</dbReference>
<dbReference type="GeneTree" id="ENSGT00390000015119"/>
<dbReference type="HOGENOM" id="CLU_033769_2_1_1"/>
<dbReference type="SUPFAM" id="SSF50978">
    <property type="entry name" value="WD40 repeat-like"/>
    <property type="match status" value="1"/>
</dbReference>
<evidence type="ECO:0000313" key="2">
    <source>
        <dbReference type="Ensembl" id="ENSCINP00000032529.1"/>
    </source>
</evidence>
<dbReference type="GO" id="GO:0030687">
    <property type="term" value="C:preribosome, large subunit precursor"/>
    <property type="evidence" value="ECO:0000318"/>
    <property type="project" value="GO_Central"/>
</dbReference>
<name>H2XS95_CIOIN</name>
<feature type="region of interest" description="Disordered" evidence="1">
    <location>
        <begin position="319"/>
        <end position="340"/>
    </location>
</feature>
<dbReference type="FunCoup" id="H2XS95">
    <property type="interactions" value="444"/>
</dbReference>
<evidence type="ECO:0000313" key="3">
    <source>
        <dbReference type="Proteomes" id="UP000008144"/>
    </source>
</evidence>
<dbReference type="Pfam" id="PF00400">
    <property type="entry name" value="WD40"/>
    <property type="match status" value="2"/>
</dbReference>
<dbReference type="InParanoid" id="H2XS95"/>
<evidence type="ECO:0008006" key="4">
    <source>
        <dbReference type="Google" id="ProtNLM"/>
    </source>
</evidence>
<dbReference type="InterPro" id="IPR015943">
    <property type="entry name" value="WD40/YVTN_repeat-like_dom_sf"/>
</dbReference>
<dbReference type="AlphaFoldDB" id="H2XS95"/>